<dbReference type="Pfam" id="PF00877">
    <property type="entry name" value="NLPC_P60"/>
    <property type="match status" value="1"/>
</dbReference>
<keyword evidence="2" id="KW-0645">Protease</keyword>
<dbReference type="SUPFAM" id="SSF54001">
    <property type="entry name" value="Cysteine proteinases"/>
    <property type="match status" value="1"/>
</dbReference>
<dbReference type="AlphaFoldDB" id="A0A1M5ZYL9"/>
<dbReference type="Gene3D" id="1.10.101.10">
    <property type="entry name" value="PGBD-like superfamily/PGBD"/>
    <property type="match status" value="1"/>
</dbReference>
<evidence type="ECO:0000256" key="6">
    <source>
        <dbReference type="SAM" id="SignalP"/>
    </source>
</evidence>
<organism evidence="8 9">
    <name type="scientific">Anaerovibrio lipolyticus DSM 3074</name>
    <dbReference type="NCBI Taxonomy" id="1120997"/>
    <lineage>
        <taxon>Bacteria</taxon>
        <taxon>Bacillati</taxon>
        <taxon>Bacillota</taxon>
        <taxon>Negativicutes</taxon>
        <taxon>Selenomonadales</taxon>
        <taxon>Selenomonadaceae</taxon>
        <taxon>Anaerovibrio</taxon>
    </lineage>
</organism>
<keyword evidence="4" id="KW-0788">Thiol protease</keyword>
<name>A0A1M5ZYL9_9FIRM</name>
<evidence type="ECO:0000313" key="8">
    <source>
        <dbReference type="EMBL" id="SHI29278.1"/>
    </source>
</evidence>
<feature type="domain" description="NlpC/P60" evidence="7">
    <location>
        <begin position="144"/>
        <end position="266"/>
    </location>
</feature>
<evidence type="ECO:0000256" key="2">
    <source>
        <dbReference type="ARBA" id="ARBA00022670"/>
    </source>
</evidence>
<dbReference type="GO" id="GO:0006508">
    <property type="term" value="P:proteolysis"/>
    <property type="evidence" value="ECO:0007669"/>
    <property type="project" value="UniProtKB-KW"/>
</dbReference>
<dbReference type="InterPro" id="IPR036365">
    <property type="entry name" value="PGBD-like_sf"/>
</dbReference>
<dbReference type="Pfam" id="PF01471">
    <property type="entry name" value="PG_binding_1"/>
    <property type="match status" value="1"/>
</dbReference>
<protein>
    <submittedName>
        <fullName evidence="8">Cell wall-associated hydrolase, NlpC family</fullName>
    </submittedName>
</protein>
<dbReference type="PROSITE" id="PS51935">
    <property type="entry name" value="NLPC_P60"/>
    <property type="match status" value="1"/>
</dbReference>
<dbReference type="PANTHER" id="PTHR47053">
    <property type="entry name" value="MUREIN DD-ENDOPEPTIDASE MEPH-RELATED"/>
    <property type="match status" value="1"/>
</dbReference>
<sequence>MITNWLSLKRKALTAGVALATVFTLNSGIAMAQTLTMNSSGPEVVAVQQKLKDLGYNIKKVSGVYDNSTKRAVLAFQRDNKIKLSGNVDEKTMKAINTLRPGAVKAESPKPAVKPSTDTNSKTDKPAAATKPKYVPESQPFLPKSKVNGIIATAKKYIGVKYVSGGTTPKGFDCSGYVQYVFKQNGFTVPRTADVQYKLGKYAPVSKLEPGDLVFFHTDSSAGVSHCGIYLGNGKFIHASSSKGIRIDELSNEYWKKAFTAGKHIVK</sequence>
<dbReference type="InterPro" id="IPR000064">
    <property type="entry name" value="NLP_P60_dom"/>
</dbReference>
<evidence type="ECO:0000259" key="7">
    <source>
        <dbReference type="PROSITE" id="PS51935"/>
    </source>
</evidence>
<evidence type="ECO:0000256" key="4">
    <source>
        <dbReference type="ARBA" id="ARBA00022807"/>
    </source>
</evidence>
<dbReference type="PANTHER" id="PTHR47053:SF1">
    <property type="entry name" value="MUREIN DD-ENDOPEPTIDASE MEPH-RELATED"/>
    <property type="match status" value="1"/>
</dbReference>
<dbReference type="InterPro" id="IPR002477">
    <property type="entry name" value="Peptidoglycan-bd-like"/>
</dbReference>
<gene>
    <name evidence="8" type="ORF">SAMN02745671_00085</name>
</gene>
<comment type="similarity">
    <text evidence="1">Belongs to the peptidase C40 family.</text>
</comment>
<evidence type="ECO:0000313" key="9">
    <source>
        <dbReference type="Proteomes" id="UP000191240"/>
    </source>
</evidence>
<dbReference type="Proteomes" id="UP000191240">
    <property type="component" value="Unassembled WGS sequence"/>
</dbReference>
<dbReference type="RefSeq" id="WP_052212393.1">
    <property type="nucleotide sequence ID" value="NZ_FQYW01000003.1"/>
</dbReference>
<dbReference type="SUPFAM" id="SSF47090">
    <property type="entry name" value="PGBD-like"/>
    <property type="match status" value="1"/>
</dbReference>
<evidence type="ECO:0000256" key="5">
    <source>
        <dbReference type="SAM" id="MobiDB-lite"/>
    </source>
</evidence>
<dbReference type="EMBL" id="FQYW01000003">
    <property type="protein sequence ID" value="SHI29278.1"/>
    <property type="molecule type" value="Genomic_DNA"/>
</dbReference>
<reference evidence="8 9" key="1">
    <citation type="submission" date="2016-11" db="EMBL/GenBank/DDBJ databases">
        <authorList>
            <person name="Jaros S."/>
            <person name="Januszkiewicz K."/>
            <person name="Wedrychowicz H."/>
        </authorList>
    </citation>
    <scope>NUCLEOTIDE SEQUENCE [LARGE SCALE GENOMIC DNA]</scope>
    <source>
        <strain evidence="8 9">DSM 3074</strain>
    </source>
</reference>
<evidence type="ECO:0000256" key="1">
    <source>
        <dbReference type="ARBA" id="ARBA00007074"/>
    </source>
</evidence>
<feature type="region of interest" description="Disordered" evidence="5">
    <location>
        <begin position="100"/>
        <end position="135"/>
    </location>
</feature>
<feature type="chain" id="PRO_5009915524" evidence="6">
    <location>
        <begin position="33"/>
        <end position="267"/>
    </location>
</feature>
<keyword evidence="3 8" id="KW-0378">Hydrolase</keyword>
<feature type="signal peptide" evidence="6">
    <location>
        <begin position="1"/>
        <end position="32"/>
    </location>
</feature>
<dbReference type="InterPro" id="IPR038765">
    <property type="entry name" value="Papain-like_cys_pep_sf"/>
</dbReference>
<dbReference type="GO" id="GO:0008234">
    <property type="term" value="F:cysteine-type peptidase activity"/>
    <property type="evidence" value="ECO:0007669"/>
    <property type="project" value="UniProtKB-KW"/>
</dbReference>
<keyword evidence="6" id="KW-0732">Signal</keyword>
<evidence type="ECO:0000256" key="3">
    <source>
        <dbReference type="ARBA" id="ARBA00022801"/>
    </source>
</evidence>
<dbReference type="InterPro" id="IPR036366">
    <property type="entry name" value="PGBDSf"/>
</dbReference>
<proteinExistence type="inferred from homology"/>
<accession>A0A1M5ZYL9</accession>
<dbReference type="OrthoDB" id="9808890at2"/>
<dbReference type="InterPro" id="IPR051202">
    <property type="entry name" value="Peptidase_C40"/>
</dbReference>
<dbReference type="Gene3D" id="3.90.1720.10">
    <property type="entry name" value="endopeptidase domain like (from Nostoc punctiforme)"/>
    <property type="match status" value="1"/>
</dbReference>